<feature type="active site" evidence="5">
    <location>
        <position position="21"/>
    </location>
</feature>
<comment type="similarity">
    <text evidence="1">Belongs to the low molecular weight phosphotyrosine protein phosphatase family.</text>
</comment>
<name>A0A074NMJ2_9SPHN</name>
<evidence type="ECO:0000256" key="2">
    <source>
        <dbReference type="ARBA" id="ARBA00013064"/>
    </source>
</evidence>
<dbReference type="PANTHER" id="PTHR11717:SF7">
    <property type="entry name" value="LOW MOLECULAR WEIGHT PHOSPHOTYROSINE PROTEIN PHOSPHATASE"/>
    <property type="match status" value="1"/>
</dbReference>
<evidence type="ECO:0000256" key="4">
    <source>
        <dbReference type="ARBA" id="ARBA00022912"/>
    </source>
</evidence>
<feature type="domain" description="Phosphotyrosine protein phosphatase I" evidence="6">
    <location>
        <begin position="9"/>
        <end position="156"/>
    </location>
</feature>
<dbReference type="Gene3D" id="3.40.50.2300">
    <property type="match status" value="1"/>
</dbReference>
<evidence type="ECO:0000313" key="7">
    <source>
        <dbReference type="EMBL" id="KEO99032.1"/>
    </source>
</evidence>
<evidence type="ECO:0000259" key="6">
    <source>
        <dbReference type="SMART" id="SM00226"/>
    </source>
</evidence>
<keyword evidence="4" id="KW-0904">Protein phosphatase</keyword>
<evidence type="ECO:0000256" key="3">
    <source>
        <dbReference type="ARBA" id="ARBA00022801"/>
    </source>
</evidence>
<dbReference type="KEGG" id="elq:Ga0102493_112469"/>
<comment type="caution">
    <text evidence="7">The sequence shown here is derived from an EMBL/GenBank/DDBJ whole genome shotgun (WGS) entry which is preliminary data.</text>
</comment>
<proteinExistence type="inferred from homology"/>
<evidence type="ECO:0000256" key="5">
    <source>
        <dbReference type="PIRSR" id="PIRSR617867-1"/>
    </source>
</evidence>
<feature type="active site" description="Proton donor" evidence="5">
    <location>
        <position position="130"/>
    </location>
</feature>
<dbReference type="InterPro" id="IPR036196">
    <property type="entry name" value="Ptyr_pPase_sf"/>
</dbReference>
<dbReference type="Proteomes" id="UP000027866">
    <property type="component" value="Unassembled WGS sequence"/>
</dbReference>
<dbReference type="SUPFAM" id="SSF52788">
    <property type="entry name" value="Phosphotyrosine protein phosphatases I"/>
    <property type="match status" value="1"/>
</dbReference>
<feature type="active site" description="Nucleophile" evidence="5">
    <location>
        <position position="15"/>
    </location>
</feature>
<dbReference type="RefSeq" id="WP_034901930.1">
    <property type="nucleotide sequence ID" value="NZ_JMIX01000003.1"/>
</dbReference>
<reference evidence="7 8" key="1">
    <citation type="submission" date="2014-04" db="EMBL/GenBank/DDBJ databases">
        <title>A comprehensive comparison of genomes of Erythrobacter spp. Strains.</title>
        <authorList>
            <person name="Zheng Q."/>
        </authorList>
    </citation>
    <scope>NUCLEOTIDE SEQUENCE [LARGE SCALE GENOMIC DNA]</scope>
    <source>
        <strain evidence="7 8">DSM 8509</strain>
    </source>
</reference>
<keyword evidence="3" id="KW-0378">Hydrolase</keyword>
<dbReference type="EC" id="3.1.3.48" evidence="2"/>
<dbReference type="PATRIC" id="fig|39960.10.peg.1564"/>
<dbReference type="SMART" id="SM00226">
    <property type="entry name" value="LMWPc"/>
    <property type="match status" value="1"/>
</dbReference>
<dbReference type="PRINTS" id="PR00719">
    <property type="entry name" value="LMWPTPASE"/>
</dbReference>
<dbReference type="CDD" id="cd16343">
    <property type="entry name" value="LMWPTP"/>
    <property type="match status" value="1"/>
</dbReference>
<dbReference type="OrthoDB" id="9784339at2"/>
<dbReference type="InterPro" id="IPR023485">
    <property type="entry name" value="Ptyr_pPase"/>
</dbReference>
<gene>
    <name evidence="7" type="ORF">EH32_07980</name>
</gene>
<evidence type="ECO:0000256" key="1">
    <source>
        <dbReference type="ARBA" id="ARBA00011063"/>
    </source>
</evidence>
<accession>A0A074NMJ2</accession>
<dbReference type="GO" id="GO:0004725">
    <property type="term" value="F:protein tyrosine phosphatase activity"/>
    <property type="evidence" value="ECO:0007669"/>
    <property type="project" value="UniProtKB-EC"/>
</dbReference>
<protein>
    <recommendedName>
        <fullName evidence="2">protein-tyrosine-phosphatase</fullName>
        <ecNumber evidence="2">3.1.3.48</ecNumber>
    </recommendedName>
</protein>
<sequence length="171" mass="18481">MGEGTDSFPAVLFVCLGNICRSPMAEGAFRHAAAKAGLAARVDSVGTASYHIGEAPDPRAIRIANEHGVDIGSLIGRQIHRDDFYTSTHIFALDKANLQGIKAHAPRDGTAQVSLLNDAVEGLEGRAIDDPYYGDEEDFRRVWSEIDSAVKVLVERFLAEGRAARFIVSGR</sequence>
<keyword evidence="8" id="KW-1185">Reference proteome</keyword>
<dbReference type="Pfam" id="PF01451">
    <property type="entry name" value="LMWPc"/>
    <property type="match status" value="1"/>
</dbReference>
<dbReference type="PANTHER" id="PTHR11717">
    <property type="entry name" value="LOW MOLECULAR WEIGHT PROTEIN TYROSINE PHOSPHATASE"/>
    <property type="match status" value="1"/>
</dbReference>
<dbReference type="InterPro" id="IPR017867">
    <property type="entry name" value="Tyr_phospatase_low_mol_wt"/>
</dbReference>
<evidence type="ECO:0000313" key="8">
    <source>
        <dbReference type="Proteomes" id="UP000027866"/>
    </source>
</evidence>
<dbReference type="InterPro" id="IPR050438">
    <property type="entry name" value="LMW_PTPase"/>
</dbReference>
<dbReference type="AlphaFoldDB" id="A0A074NMJ2"/>
<organism evidence="7 8">
    <name type="scientific">Erythrobacter litoralis</name>
    <dbReference type="NCBI Taxonomy" id="39960"/>
    <lineage>
        <taxon>Bacteria</taxon>
        <taxon>Pseudomonadati</taxon>
        <taxon>Pseudomonadota</taxon>
        <taxon>Alphaproteobacteria</taxon>
        <taxon>Sphingomonadales</taxon>
        <taxon>Erythrobacteraceae</taxon>
        <taxon>Erythrobacter/Porphyrobacter group</taxon>
        <taxon>Erythrobacter</taxon>
    </lineage>
</organism>
<dbReference type="EMBL" id="JMIX01000003">
    <property type="protein sequence ID" value="KEO99032.1"/>
    <property type="molecule type" value="Genomic_DNA"/>
</dbReference>